<dbReference type="CDD" id="cd04645">
    <property type="entry name" value="LbH_gamma_CA_like"/>
    <property type="match status" value="1"/>
</dbReference>
<dbReference type="Gene3D" id="2.160.10.10">
    <property type="entry name" value="Hexapeptide repeat proteins"/>
    <property type="match status" value="1"/>
</dbReference>
<dbReference type="PANTHER" id="PTHR13061">
    <property type="entry name" value="DYNACTIN SUBUNIT P25"/>
    <property type="match status" value="1"/>
</dbReference>
<name>A0A7C1G7Y2_THERO</name>
<evidence type="ECO:0000313" key="1">
    <source>
        <dbReference type="EMBL" id="HEF64376.1"/>
    </source>
</evidence>
<dbReference type="InterPro" id="IPR047324">
    <property type="entry name" value="LbH_gamma_CA-like"/>
</dbReference>
<dbReference type="InterPro" id="IPR001451">
    <property type="entry name" value="Hexapep"/>
</dbReference>
<proteinExistence type="predicted"/>
<dbReference type="AlphaFoldDB" id="A0A7C1G7Y2"/>
<organism evidence="1">
    <name type="scientific">Thermomicrobium roseum</name>
    <dbReference type="NCBI Taxonomy" id="500"/>
    <lineage>
        <taxon>Bacteria</taxon>
        <taxon>Pseudomonadati</taxon>
        <taxon>Thermomicrobiota</taxon>
        <taxon>Thermomicrobia</taxon>
        <taxon>Thermomicrobiales</taxon>
        <taxon>Thermomicrobiaceae</taxon>
        <taxon>Thermomicrobium</taxon>
    </lineage>
</organism>
<sequence>MQPLILAYRGKKPQLADDVFLAPTAVVIGDVVVGPGSSLWFGVVVRGDIGPIRLGARVNLQEGVIVHLDEGFPVVLEDDVTVGHGAIVHGAQVGAGAQIGMGAVLLTGSRVGAGAIVAAGAVVPEGMEIPPGTVAMGIPARIRREVSAEERLALLERARRYAERAREFRALLAGHGGGEP</sequence>
<comment type="caution">
    <text evidence="1">The sequence shown here is derived from an EMBL/GenBank/DDBJ whole genome shotgun (WGS) entry which is preliminary data.</text>
</comment>
<reference evidence="1" key="1">
    <citation type="journal article" date="2020" name="mSystems">
        <title>Genome- and Community-Level Interaction Insights into Carbon Utilization and Element Cycling Functions of Hydrothermarchaeota in Hydrothermal Sediment.</title>
        <authorList>
            <person name="Zhou Z."/>
            <person name="Liu Y."/>
            <person name="Xu W."/>
            <person name="Pan J."/>
            <person name="Luo Z.H."/>
            <person name="Li M."/>
        </authorList>
    </citation>
    <scope>NUCLEOTIDE SEQUENCE [LARGE SCALE GENOMIC DNA]</scope>
    <source>
        <strain evidence="1">SpSt-222</strain>
    </source>
</reference>
<dbReference type="PANTHER" id="PTHR13061:SF29">
    <property type="entry name" value="GAMMA CARBONIC ANHYDRASE-LIKE 1, MITOCHONDRIAL-RELATED"/>
    <property type="match status" value="1"/>
</dbReference>
<gene>
    <name evidence="1" type="ORF">ENP47_02025</name>
</gene>
<accession>A0A7C1G7Y2</accession>
<dbReference type="InterPro" id="IPR011004">
    <property type="entry name" value="Trimer_LpxA-like_sf"/>
</dbReference>
<dbReference type="InterPro" id="IPR050484">
    <property type="entry name" value="Transf_Hexapept/Carb_Anhydrase"/>
</dbReference>
<protein>
    <submittedName>
        <fullName evidence="1">Gamma carbonic anhydrase family protein</fullName>
    </submittedName>
</protein>
<dbReference type="SUPFAM" id="SSF51161">
    <property type="entry name" value="Trimeric LpxA-like enzymes"/>
    <property type="match status" value="1"/>
</dbReference>
<dbReference type="EMBL" id="DSJL01000006">
    <property type="protein sequence ID" value="HEF64376.1"/>
    <property type="molecule type" value="Genomic_DNA"/>
</dbReference>
<dbReference type="Pfam" id="PF00132">
    <property type="entry name" value="Hexapep"/>
    <property type="match status" value="1"/>
</dbReference>